<feature type="compositionally biased region" description="Basic and acidic residues" evidence="1">
    <location>
        <begin position="147"/>
        <end position="161"/>
    </location>
</feature>
<protein>
    <submittedName>
        <fullName evidence="3">Uncharacterized protein LOC108850471</fullName>
    </submittedName>
</protein>
<proteinExistence type="predicted"/>
<evidence type="ECO:0000256" key="1">
    <source>
        <dbReference type="SAM" id="MobiDB-lite"/>
    </source>
</evidence>
<sequence length="201" mass="22715">MCEYLLASEGGEKRVREERVKKSVLDLANDPIGQRTFLRLEAPPMVTCEVDKDKGLVFDYSLKKVENQLILRKEKDKEDYNTPKELRSSVSSPFGGRVTMSDTPLEFFECSTGFSAGSSVAKSSGTSNPRSGKRFRPPKRMRKFKARVSEHDSEDGKRKGIEDDEGKPSSKRRVEHVVESFRRVARRSTSEVVPNEGLPNQ</sequence>
<dbReference type="Proteomes" id="UP000504610">
    <property type="component" value="Chromosome 4"/>
</dbReference>
<dbReference type="AlphaFoldDB" id="A0A6J0N4W7"/>
<accession>A0A6J0N4W7</accession>
<feature type="region of interest" description="Disordered" evidence="1">
    <location>
        <begin position="118"/>
        <end position="176"/>
    </location>
</feature>
<dbReference type="GeneID" id="108850471"/>
<evidence type="ECO:0000313" key="2">
    <source>
        <dbReference type="Proteomes" id="UP000504610"/>
    </source>
</evidence>
<reference evidence="3" key="2">
    <citation type="submission" date="2025-08" db="UniProtKB">
        <authorList>
            <consortium name="RefSeq"/>
        </authorList>
    </citation>
    <scope>IDENTIFICATION</scope>
    <source>
        <tissue evidence="3">Leaf</tissue>
    </source>
</reference>
<reference evidence="2" key="1">
    <citation type="journal article" date="2019" name="Database">
        <title>The radish genome database (RadishGD): an integrated information resource for radish genomics.</title>
        <authorList>
            <person name="Yu H.J."/>
            <person name="Baek S."/>
            <person name="Lee Y.J."/>
            <person name="Cho A."/>
            <person name="Mun J.H."/>
        </authorList>
    </citation>
    <scope>NUCLEOTIDE SEQUENCE [LARGE SCALE GENOMIC DNA]</scope>
    <source>
        <strain evidence="2">cv. WK10039</strain>
    </source>
</reference>
<organism evidence="2 3">
    <name type="scientific">Raphanus sativus</name>
    <name type="common">Radish</name>
    <name type="synonym">Raphanus raphanistrum var. sativus</name>
    <dbReference type="NCBI Taxonomy" id="3726"/>
    <lineage>
        <taxon>Eukaryota</taxon>
        <taxon>Viridiplantae</taxon>
        <taxon>Streptophyta</taxon>
        <taxon>Embryophyta</taxon>
        <taxon>Tracheophyta</taxon>
        <taxon>Spermatophyta</taxon>
        <taxon>Magnoliopsida</taxon>
        <taxon>eudicotyledons</taxon>
        <taxon>Gunneridae</taxon>
        <taxon>Pentapetalae</taxon>
        <taxon>rosids</taxon>
        <taxon>malvids</taxon>
        <taxon>Brassicales</taxon>
        <taxon>Brassicaceae</taxon>
        <taxon>Brassiceae</taxon>
        <taxon>Raphanus</taxon>
    </lineage>
</organism>
<evidence type="ECO:0000313" key="3">
    <source>
        <dbReference type="RefSeq" id="XP_018479504.1"/>
    </source>
</evidence>
<dbReference type="KEGG" id="rsz:108850471"/>
<feature type="compositionally biased region" description="Polar residues" evidence="1">
    <location>
        <begin position="118"/>
        <end position="130"/>
    </location>
</feature>
<gene>
    <name evidence="3" type="primary">LOC108850471</name>
</gene>
<dbReference type="RefSeq" id="XP_018479504.1">
    <property type="nucleotide sequence ID" value="XM_018624002.1"/>
</dbReference>
<dbReference type="OrthoDB" id="1133196at2759"/>
<name>A0A6J0N4W7_RAPSA</name>
<feature type="compositionally biased region" description="Basic residues" evidence="1">
    <location>
        <begin position="131"/>
        <end position="146"/>
    </location>
</feature>
<keyword evidence="2" id="KW-1185">Reference proteome</keyword>